<keyword evidence="3" id="KW-1185">Reference proteome</keyword>
<dbReference type="EMBL" id="JAGXFD010000001">
    <property type="protein sequence ID" value="MBZ9568492.1"/>
    <property type="molecule type" value="Genomic_DNA"/>
</dbReference>
<evidence type="ECO:0000256" key="1">
    <source>
        <dbReference type="SAM" id="MobiDB-lite"/>
    </source>
</evidence>
<comment type="caution">
    <text evidence="2">The sequence shown here is derived from an EMBL/GenBank/DDBJ whole genome shotgun (WGS) entry which is preliminary data.</text>
</comment>
<organism evidence="2 3">
    <name type="scientific">Modicisalibacter tunisiensis</name>
    <dbReference type="NCBI Taxonomy" id="390637"/>
    <lineage>
        <taxon>Bacteria</taxon>
        <taxon>Pseudomonadati</taxon>
        <taxon>Pseudomonadota</taxon>
        <taxon>Gammaproteobacteria</taxon>
        <taxon>Oceanospirillales</taxon>
        <taxon>Halomonadaceae</taxon>
        <taxon>Modicisalibacter</taxon>
    </lineage>
</organism>
<dbReference type="Proteomes" id="UP001319883">
    <property type="component" value="Unassembled WGS sequence"/>
</dbReference>
<feature type="region of interest" description="Disordered" evidence="1">
    <location>
        <begin position="1"/>
        <end position="24"/>
    </location>
</feature>
<evidence type="ECO:0000313" key="2">
    <source>
        <dbReference type="EMBL" id="MBZ9568492.1"/>
    </source>
</evidence>
<name>A0ABS7X3C6_9GAMM</name>
<reference evidence="2 3" key="1">
    <citation type="submission" date="2021-05" db="EMBL/GenBank/DDBJ databases">
        <title>Petroleum and Energy Research Collection (APPE): ex situ preservation of microbial diversity associated with the oil industry and exploitation of its biotechnological potential.</title>
        <authorList>
            <person name="Paixao C.T.M."/>
            <person name="Gomes M.B."/>
            <person name="Oliveira V.M."/>
        </authorList>
    </citation>
    <scope>NUCLEOTIDE SEQUENCE [LARGE SCALE GENOMIC DNA]</scope>
    <source>
        <strain evidence="2 3">LIT2</strain>
    </source>
</reference>
<dbReference type="RefSeq" id="WP_224414900.1">
    <property type="nucleotide sequence ID" value="NZ_JAGXFC010000001.1"/>
</dbReference>
<evidence type="ECO:0000313" key="3">
    <source>
        <dbReference type="Proteomes" id="UP001319883"/>
    </source>
</evidence>
<protein>
    <submittedName>
        <fullName evidence="2">Uncharacterized protein</fullName>
    </submittedName>
</protein>
<sequence>MPTETPHNDTLFIEKGSGERLGPLHGTVEADRVILEAIHEIAAGDVLIHRRSDQADARLTVTEPGFQPEIGNVPAHYEARVTRAE</sequence>
<accession>A0ABS7X3C6</accession>
<gene>
    <name evidence="2" type="ORF">KGQ91_12505</name>
</gene>
<proteinExistence type="predicted"/>